<proteinExistence type="predicted"/>
<dbReference type="InterPro" id="IPR013545">
    <property type="entry name" value="T2SS_protein-GspG_C"/>
</dbReference>
<comment type="caution">
    <text evidence="8">The sequence shown here is derived from an EMBL/GenBank/DDBJ whole genome shotgun (WGS) entry which is preliminary data.</text>
</comment>
<dbReference type="PRINTS" id="PR00813">
    <property type="entry name" value="BCTERIALGSPG"/>
</dbReference>
<evidence type="ECO:0000256" key="6">
    <source>
        <dbReference type="SAM" id="Phobius"/>
    </source>
</evidence>
<dbReference type="PANTHER" id="PTHR30093:SF44">
    <property type="entry name" value="TYPE II SECRETION SYSTEM CORE PROTEIN G"/>
    <property type="match status" value="1"/>
</dbReference>
<evidence type="ECO:0000313" key="8">
    <source>
        <dbReference type="EMBL" id="MCA9755811.1"/>
    </source>
</evidence>
<dbReference type="InterPro" id="IPR012902">
    <property type="entry name" value="N_methyl_site"/>
</dbReference>
<evidence type="ECO:0000313" key="9">
    <source>
        <dbReference type="Proteomes" id="UP000739538"/>
    </source>
</evidence>
<protein>
    <submittedName>
        <fullName evidence="8">Type II secretion system protein GspG</fullName>
    </submittedName>
</protein>
<evidence type="ECO:0000256" key="4">
    <source>
        <dbReference type="ARBA" id="ARBA00022989"/>
    </source>
</evidence>
<evidence type="ECO:0000256" key="1">
    <source>
        <dbReference type="ARBA" id="ARBA00004167"/>
    </source>
</evidence>
<dbReference type="NCBIfam" id="TIGR02532">
    <property type="entry name" value="IV_pilin_GFxxxE"/>
    <property type="match status" value="1"/>
</dbReference>
<dbReference type="Pfam" id="PF08334">
    <property type="entry name" value="T2SSG"/>
    <property type="match status" value="1"/>
</dbReference>
<dbReference type="GO" id="GO:0015628">
    <property type="term" value="P:protein secretion by the type II secretion system"/>
    <property type="evidence" value="ECO:0007669"/>
    <property type="project" value="InterPro"/>
</dbReference>
<keyword evidence="2" id="KW-0488">Methylation</keyword>
<evidence type="ECO:0000259" key="7">
    <source>
        <dbReference type="Pfam" id="PF08334"/>
    </source>
</evidence>
<dbReference type="InterPro" id="IPR045584">
    <property type="entry name" value="Pilin-like"/>
</dbReference>
<keyword evidence="4 6" id="KW-1133">Transmembrane helix</keyword>
<dbReference type="GO" id="GO:0015627">
    <property type="term" value="C:type II protein secretion system complex"/>
    <property type="evidence" value="ECO:0007669"/>
    <property type="project" value="InterPro"/>
</dbReference>
<dbReference type="Proteomes" id="UP000739538">
    <property type="component" value="Unassembled WGS sequence"/>
</dbReference>
<reference evidence="8" key="2">
    <citation type="journal article" date="2021" name="Microbiome">
        <title>Successional dynamics and alternative stable states in a saline activated sludge microbial community over 9 years.</title>
        <authorList>
            <person name="Wang Y."/>
            <person name="Ye J."/>
            <person name="Ju F."/>
            <person name="Liu L."/>
            <person name="Boyd J.A."/>
            <person name="Deng Y."/>
            <person name="Parks D.H."/>
            <person name="Jiang X."/>
            <person name="Yin X."/>
            <person name="Woodcroft B.J."/>
            <person name="Tyson G.W."/>
            <person name="Hugenholtz P."/>
            <person name="Polz M.F."/>
            <person name="Zhang T."/>
        </authorList>
    </citation>
    <scope>NUCLEOTIDE SEQUENCE</scope>
    <source>
        <strain evidence="8">HKST-UBA02</strain>
    </source>
</reference>
<feature type="domain" description="Type II secretion system protein GspG C-terminal" evidence="7">
    <location>
        <begin position="48"/>
        <end position="134"/>
    </location>
</feature>
<dbReference type="InterPro" id="IPR000983">
    <property type="entry name" value="Bac_GSPG_pilin"/>
</dbReference>
<dbReference type="EMBL" id="JAGQHS010000033">
    <property type="protein sequence ID" value="MCA9755811.1"/>
    <property type="molecule type" value="Genomic_DNA"/>
</dbReference>
<gene>
    <name evidence="8" type="ORF">KDA27_08430</name>
</gene>
<dbReference type="AlphaFoldDB" id="A0A956SCX9"/>
<comment type="subcellular location">
    <subcellularLocation>
        <location evidence="1">Membrane</location>
        <topology evidence="1">Single-pass membrane protein</topology>
    </subcellularLocation>
</comment>
<name>A0A956SCX9_UNCEI</name>
<keyword evidence="5 6" id="KW-0472">Membrane</keyword>
<organism evidence="8 9">
    <name type="scientific">Eiseniibacteriota bacterium</name>
    <dbReference type="NCBI Taxonomy" id="2212470"/>
    <lineage>
        <taxon>Bacteria</taxon>
        <taxon>Candidatus Eiseniibacteriota</taxon>
    </lineage>
</organism>
<evidence type="ECO:0000256" key="3">
    <source>
        <dbReference type="ARBA" id="ARBA00022692"/>
    </source>
</evidence>
<evidence type="ECO:0000256" key="5">
    <source>
        <dbReference type="ARBA" id="ARBA00023136"/>
    </source>
</evidence>
<dbReference type="SUPFAM" id="SSF54523">
    <property type="entry name" value="Pili subunits"/>
    <property type="match status" value="1"/>
</dbReference>
<dbReference type="GO" id="GO:0016020">
    <property type="term" value="C:membrane"/>
    <property type="evidence" value="ECO:0007669"/>
    <property type="project" value="UniProtKB-SubCell"/>
</dbReference>
<accession>A0A956SCX9</accession>
<feature type="transmembrane region" description="Helical" evidence="6">
    <location>
        <begin position="20"/>
        <end position="43"/>
    </location>
</feature>
<dbReference type="Gene3D" id="3.30.700.10">
    <property type="entry name" value="Glycoprotein, Type 4 Pilin"/>
    <property type="match status" value="1"/>
</dbReference>
<dbReference type="PANTHER" id="PTHR30093">
    <property type="entry name" value="GENERAL SECRETION PATHWAY PROTEIN G"/>
    <property type="match status" value="1"/>
</dbReference>
<evidence type="ECO:0000256" key="2">
    <source>
        <dbReference type="ARBA" id="ARBA00022481"/>
    </source>
</evidence>
<dbReference type="Pfam" id="PF07963">
    <property type="entry name" value="N_methyl"/>
    <property type="match status" value="1"/>
</dbReference>
<reference evidence="8" key="1">
    <citation type="submission" date="2020-04" db="EMBL/GenBank/DDBJ databases">
        <authorList>
            <person name="Zhang T."/>
        </authorList>
    </citation>
    <scope>NUCLEOTIDE SEQUENCE</scope>
    <source>
        <strain evidence="8">HKST-UBA02</strain>
    </source>
</reference>
<keyword evidence="3 6" id="KW-0812">Transmembrane</keyword>
<sequence length="225" mass="25054">MTTPLREHGRGPEPDRFDGFSLIELIVVIAIMAVLAGVALPTVDILQTRARSDRTVEQLQALETALEEYFLDHLRYPDQLADLETDGYIVSSFTAGDAFLDGWGNGLVYRKTGFRVNLTSRGPDQTDSPDDIDLTIDGQRILRAETRENMKTIHRALGLYQAEYASSGLPPLPALWYHADPALCAMGILVVNGYLTNDSRYRSDAWNDDYEYLGSPSVHVTSINM</sequence>